<keyword evidence="8 12" id="KW-0798">TonB box</keyword>
<gene>
    <name evidence="16" type="primary">cirA_9</name>
    <name evidence="16" type="ORF">NCTC9239_02326</name>
</gene>
<keyword evidence="5 11" id="KW-0812">Transmembrane</keyword>
<dbReference type="PROSITE" id="PS52016">
    <property type="entry name" value="TONB_DEPENDENT_REC_3"/>
    <property type="match status" value="1"/>
</dbReference>
<dbReference type="InterPro" id="IPR039426">
    <property type="entry name" value="TonB-dep_rcpt-like"/>
</dbReference>
<keyword evidence="13" id="KW-0732">Signal</keyword>
<comment type="subcellular location">
    <subcellularLocation>
        <location evidence="1 11">Cell outer membrane</location>
        <topology evidence="1 11">Multi-pass membrane protein</topology>
    </subcellularLocation>
</comment>
<keyword evidence="6" id="KW-0408">Iron</keyword>
<dbReference type="SUPFAM" id="SSF56935">
    <property type="entry name" value="Porins"/>
    <property type="match status" value="1"/>
</dbReference>
<sequence>MRQLKGVLYLATAAPCALFASGVLAQTTPASSAVEPASQAATIIEDIVVTAQKREQAVNTIPLAITAVSSQQLENRGIETVADLQKVAPGFSFADTGVNAPVYSLRGVGYFDYSLAAAPAVSVYLDEVALPYPAMTQGAMIDLQRVEVLRGPQGTLFGQNATGGLVNYIPASPTADPAAGFKVSYGRFNRTELEGYVSGPLSETLRGRLAVQSVQSDDWQYSYTRDDSTGGANRTSARALLDWDPAANLSVTFNLNGYVDRSEPQATQLIAITPLTPARVLPEVASYPLAPHNARAADWSDGRDPFRDDRFWQASAKAVWDINDSLTLTSITAYSSLDTDDYIDRDGMSNDNSQYGLDGRIEAFSQELRLSGDTERLNWVLGASYSSADTEENSTVNIESSSNVQNSFGVKFSDASSRVNNKIRSSAIFASGDWSLTDSLTLTTGIRYTKAELDFVGCTNVTEPAAIQAFANISAFFRNANGLPPAAFIPVRWLRGAGDRFPGDRTAQDPGRGQRFLAGRAELGSGGPCQAVCVDEPRIQGRQFHHRRRVVRHPIQSRPPGRTDGV</sequence>
<dbReference type="PANTHER" id="PTHR32552">
    <property type="entry name" value="FERRICHROME IRON RECEPTOR-RELATED"/>
    <property type="match status" value="1"/>
</dbReference>
<evidence type="ECO:0000256" key="9">
    <source>
        <dbReference type="ARBA" id="ARBA00023136"/>
    </source>
</evidence>
<evidence type="ECO:0000256" key="10">
    <source>
        <dbReference type="ARBA" id="ARBA00023237"/>
    </source>
</evidence>
<keyword evidence="16" id="KW-0675">Receptor</keyword>
<evidence type="ECO:0000256" key="12">
    <source>
        <dbReference type="RuleBase" id="RU003357"/>
    </source>
</evidence>
<dbReference type="GO" id="GO:0009279">
    <property type="term" value="C:cell outer membrane"/>
    <property type="evidence" value="ECO:0007669"/>
    <property type="project" value="UniProtKB-SubCell"/>
</dbReference>
<accession>A0A4P1KCF7</accession>
<evidence type="ECO:0000256" key="5">
    <source>
        <dbReference type="ARBA" id="ARBA00022692"/>
    </source>
</evidence>
<dbReference type="InterPro" id="IPR012910">
    <property type="entry name" value="Plug_dom"/>
</dbReference>
<name>A0A4P1KCF7_9CAUL</name>
<dbReference type="Proteomes" id="UP000309952">
    <property type="component" value="Chromosome"/>
</dbReference>
<evidence type="ECO:0000256" key="1">
    <source>
        <dbReference type="ARBA" id="ARBA00004571"/>
    </source>
</evidence>
<evidence type="ECO:0000256" key="7">
    <source>
        <dbReference type="ARBA" id="ARBA00023065"/>
    </source>
</evidence>
<evidence type="ECO:0000256" key="8">
    <source>
        <dbReference type="ARBA" id="ARBA00023077"/>
    </source>
</evidence>
<feature type="domain" description="TonB-dependent receptor plug" evidence="15">
    <location>
        <begin position="59"/>
        <end position="164"/>
    </location>
</feature>
<dbReference type="Gene3D" id="2.40.170.20">
    <property type="entry name" value="TonB-dependent receptor, beta-barrel domain"/>
    <property type="match status" value="1"/>
</dbReference>
<protein>
    <submittedName>
        <fullName evidence="16">Colicin I receptor</fullName>
    </submittedName>
</protein>
<evidence type="ECO:0000256" key="4">
    <source>
        <dbReference type="ARBA" id="ARBA00022496"/>
    </source>
</evidence>
<evidence type="ECO:0000313" key="16">
    <source>
        <dbReference type="EMBL" id="VTO17149.1"/>
    </source>
</evidence>
<keyword evidence="17" id="KW-1185">Reference proteome</keyword>
<dbReference type="GO" id="GO:0006826">
    <property type="term" value="P:iron ion transport"/>
    <property type="evidence" value="ECO:0007669"/>
    <property type="project" value="UniProtKB-KW"/>
</dbReference>
<proteinExistence type="inferred from homology"/>
<dbReference type="InterPro" id="IPR000531">
    <property type="entry name" value="Beta-barrel_TonB"/>
</dbReference>
<evidence type="ECO:0000256" key="3">
    <source>
        <dbReference type="ARBA" id="ARBA00022452"/>
    </source>
</evidence>
<evidence type="ECO:0000256" key="2">
    <source>
        <dbReference type="ARBA" id="ARBA00022448"/>
    </source>
</evidence>
<keyword evidence="3 11" id="KW-1134">Transmembrane beta strand</keyword>
<dbReference type="KEGG" id="bvy:NCTC9239_02326"/>
<keyword evidence="10 11" id="KW-0998">Cell outer membrane</keyword>
<dbReference type="Pfam" id="PF07715">
    <property type="entry name" value="Plug"/>
    <property type="match status" value="1"/>
</dbReference>
<dbReference type="InterPro" id="IPR036942">
    <property type="entry name" value="Beta-barrel_TonB_sf"/>
</dbReference>
<feature type="domain" description="TonB-dependent receptor-like beta-barrel" evidence="14">
    <location>
        <begin position="296"/>
        <end position="454"/>
    </location>
</feature>
<reference evidence="16 17" key="1">
    <citation type="submission" date="2019-04" db="EMBL/GenBank/DDBJ databases">
        <authorList>
            <consortium name="Pathogen Informatics"/>
        </authorList>
    </citation>
    <scope>NUCLEOTIDE SEQUENCE [LARGE SCALE GENOMIC DNA]</scope>
    <source>
        <strain evidence="16 17">NCTC9239</strain>
    </source>
</reference>
<comment type="similarity">
    <text evidence="11 12">Belongs to the TonB-dependent receptor family.</text>
</comment>
<evidence type="ECO:0000313" key="17">
    <source>
        <dbReference type="Proteomes" id="UP000309952"/>
    </source>
</evidence>
<evidence type="ECO:0000256" key="13">
    <source>
        <dbReference type="SAM" id="SignalP"/>
    </source>
</evidence>
<evidence type="ECO:0000259" key="15">
    <source>
        <dbReference type="Pfam" id="PF07715"/>
    </source>
</evidence>
<keyword evidence="7" id="KW-0406">Ion transport</keyword>
<feature type="signal peptide" evidence="13">
    <location>
        <begin position="1"/>
        <end position="25"/>
    </location>
</feature>
<keyword evidence="2 11" id="KW-0813">Transport</keyword>
<evidence type="ECO:0000259" key="14">
    <source>
        <dbReference type="Pfam" id="PF00593"/>
    </source>
</evidence>
<organism evidence="16 17">
    <name type="scientific">Brevundimonas vancanneytii</name>
    <dbReference type="NCBI Taxonomy" id="1325724"/>
    <lineage>
        <taxon>Bacteria</taxon>
        <taxon>Pseudomonadati</taxon>
        <taxon>Pseudomonadota</taxon>
        <taxon>Alphaproteobacteria</taxon>
        <taxon>Caulobacterales</taxon>
        <taxon>Caulobacteraceae</taxon>
        <taxon>Brevundimonas</taxon>
    </lineage>
</organism>
<dbReference type="Pfam" id="PF00593">
    <property type="entry name" value="TonB_dep_Rec_b-barrel"/>
    <property type="match status" value="1"/>
</dbReference>
<keyword evidence="4" id="KW-0410">Iron transport</keyword>
<feature type="chain" id="PRO_5021389472" evidence="13">
    <location>
        <begin position="26"/>
        <end position="566"/>
    </location>
</feature>
<dbReference type="PANTHER" id="PTHR32552:SF81">
    <property type="entry name" value="TONB-DEPENDENT OUTER MEMBRANE RECEPTOR"/>
    <property type="match status" value="1"/>
</dbReference>
<dbReference type="AlphaFoldDB" id="A0A4P1KCF7"/>
<keyword evidence="9 11" id="KW-0472">Membrane</keyword>
<evidence type="ECO:0000256" key="6">
    <source>
        <dbReference type="ARBA" id="ARBA00023004"/>
    </source>
</evidence>
<evidence type="ECO:0000256" key="11">
    <source>
        <dbReference type="PROSITE-ProRule" id="PRU01360"/>
    </source>
</evidence>
<dbReference type="EMBL" id="LR588407">
    <property type="protein sequence ID" value="VTO17149.1"/>
    <property type="molecule type" value="Genomic_DNA"/>
</dbReference>